<dbReference type="RefSeq" id="WP_202238179.1">
    <property type="nucleotide sequence ID" value="NZ_AP018365.1"/>
</dbReference>
<evidence type="ECO:0000313" key="2">
    <source>
        <dbReference type="EMBL" id="BBB02224.1"/>
    </source>
</evidence>
<accession>A0A7U3VSX1</accession>
<dbReference type="EMBL" id="AP018365">
    <property type="protein sequence ID" value="BBB02224.1"/>
    <property type="molecule type" value="Genomic_DNA"/>
</dbReference>
<sequence>MGFKFTLILNREITEQETADLRDAGCAQAEFSTDTLPTDASVTVARLDFDDTESTSLAEAIEAGLEAVKKVPELSVPGLNVPAQPAHLESDEEQAAQSGQAADTDQAATADQARDADLVEAAASE</sequence>
<organism evidence="2 3">
    <name type="scientific">Actinacidiphila reveromycinica</name>
    <dbReference type="NCBI Taxonomy" id="659352"/>
    <lineage>
        <taxon>Bacteria</taxon>
        <taxon>Bacillati</taxon>
        <taxon>Actinomycetota</taxon>
        <taxon>Actinomycetes</taxon>
        <taxon>Kitasatosporales</taxon>
        <taxon>Streptomycetaceae</taxon>
        <taxon>Actinacidiphila</taxon>
    </lineage>
</organism>
<reference evidence="2 3" key="2">
    <citation type="journal article" date="2011" name="J. Antibiot.">
        <title>Furaquinocins I and J: novel polyketide isoprenoid hybrid compounds from Streptomyces reveromyceticus SN-593.</title>
        <authorList>
            <person name="Panthee S."/>
            <person name="Takahashi S."/>
            <person name="Takagi H."/>
            <person name="Nogawa T."/>
            <person name="Oowada E."/>
            <person name="Uramoto M."/>
            <person name="Osada H."/>
        </authorList>
    </citation>
    <scope>NUCLEOTIDE SEQUENCE [LARGE SCALE GENOMIC DNA]</scope>
    <source>
        <strain evidence="2 3">SN-593</strain>
    </source>
</reference>
<reference evidence="2 3" key="4">
    <citation type="journal article" date="2020" name="Sci. Rep.">
        <title>beta-carboline chemical signals induce reveromycin production through a LuxR family regulator in Streptomyces sp. SN-593.</title>
        <authorList>
            <person name="Panthee S."/>
            <person name="Kito N."/>
            <person name="Hayashi T."/>
            <person name="Shimizu T."/>
            <person name="Ishikawa J."/>
            <person name="Hamamoto H."/>
            <person name="Osada H."/>
            <person name="Takahashi S."/>
        </authorList>
    </citation>
    <scope>NUCLEOTIDE SEQUENCE [LARGE SCALE GENOMIC DNA]</scope>
    <source>
        <strain evidence="2 3">SN-593</strain>
    </source>
</reference>
<gene>
    <name evidence="2" type="ORF">RVR_9996</name>
</gene>
<evidence type="ECO:0000256" key="1">
    <source>
        <dbReference type="SAM" id="MobiDB-lite"/>
    </source>
</evidence>
<protein>
    <submittedName>
        <fullName evidence="2">Uncharacterized protein</fullName>
    </submittedName>
</protein>
<name>A0A7U3VSX1_9ACTN</name>
<reference evidence="2 3" key="3">
    <citation type="journal article" date="2011" name="Nat. Chem. Biol.">
        <title>Reveromycin A biosynthesis uses RevG and RevJ for stereospecific spiroacetal formation.</title>
        <authorList>
            <person name="Takahashi S."/>
            <person name="Toyoda A."/>
            <person name="Sekiyama Y."/>
            <person name="Takagi H."/>
            <person name="Nogawa T."/>
            <person name="Uramoto M."/>
            <person name="Suzuki R."/>
            <person name="Koshino H."/>
            <person name="Kumano T."/>
            <person name="Panthee S."/>
            <person name="Dairi T."/>
            <person name="Ishikawa J."/>
            <person name="Ikeda H."/>
            <person name="Sakaki Y."/>
            <person name="Osada H."/>
        </authorList>
    </citation>
    <scope>NUCLEOTIDE SEQUENCE [LARGE SCALE GENOMIC DNA]</scope>
    <source>
        <strain evidence="2 3">SN-593</strain>
    </source>
</reference>
<feature type="compositionally biased region" description="Low complexity" evidence="1">
    <location>
        <begin position="95"/>
        <end position="111"/>
    </location>
</feature>
<dbReference type="KEGG" id="arev:RVR_9996"/>
<evidence type="ECO:0000313" key="3">
    <source>
        <dbReference type="Proteomes" id="UP000595703"/>
    </source>
</evidence>
<proteinExistence type="predicted"/>
<dbReference type="Proteomes" id="UP000595703">
    <property type="component" value="Chromosome"/>
</dbReference>
<keyword evidence="3" id="KW-1185">Reference proteome</keyword>
<dbReference type="AlphaFoldDB" id="A0A7U3VSX1"/>
<feature type="region of interest" description="Disordered" evidence="1">
    <location>
        <begin position="79"/>
        <end position="125"/>
    </location>
</feature>
<reference evidence="2 3" key="1">
    <citation type="journal article" date="2010" name="J. Bacteriol.">
        <title>Biochemical characterization of a novel indole prenyltransferase from Streptomyces sp. SN-593.</title>
        <authorList>
            <person name="Takahashi S."/>
            <person name="Takagi H."/>
            <person name="Toyoda A."/>
            <person name="Uramoto M."/>
            <person name="Nogawa T."/>
            <person name="Ueki M."/>
            <person name="Sakaki Y."/>
            <person name="Osada H."/>
        </authorList>
    </citation>
    <scope>NUCLEOTIDE SEQUENCE [LARGE SCALE GENOMIC DNA]</scope>
    <source>
        <strain evidence="2 3">SN-593</strain>
    </source>
</reference>